<dbReference type="Proteomes" id="UP000051966">
    <property type="component" value="Unassembled WGS sequence"/>
</dbReference>
<sequence length="165" mass="18145">MTKMSEEINFRLADPADAQKVLVLLKRLQSETDTFLVDSNLDELTPEMEAKQIGLINQSYRNLMALAVLDDQPVGIVTVDGLGANDGEVGIAVLSAYQGYTLGTNLLELAIDWAKTYSQLATLKLAVFKDNAAAVHLYQKLGFNQTGTESRNDRIILKMSLPVKK</sequence>
<dbReference type="Pfam" id="PF00583">
    <property type="entry name" value="Acetyltransf_1"/>
    <property type="match status" value="1"/>
</dbReference>
<dbReference type="EMBL" id="AZFY01000092">
    <property type="protein sequence ID" value="KRM07835.1"/>
    <property type="molecule type" value="Genomic_DNA"/>
</dbReference>
<reference evidence="2 3" key="1">
    <citation type="journal article" date="2015" name="Genome Announc.">
        <title>Expanding the biotechnology potential of lactobacilli through comparative genomics of 213 strains and associated genera.</title>
        <authorList>
            <person name="Sun Z."/>
            <person name="Harris H.M."/>
            <person name="McCann A."/>
            <person name="Guo C."/>
            <person name="Argimon S."/>
            <person name="Zhang W."/>
            <person name="Yang X."/>
            <person name="Jeffery I.B."/>
            <person name="Cooney J.C."/>
            <person name="Kagawa T.F."/>
            <person name="Liu W."/>
            <person name="Song Y."/>
            <person name="Salvetti E."/>
            <person name="Wrobel A."/>
            <person name="Rasinkangas P."/>
            <person name="Parkhill J."/>
            <person name="Rea M.C."/>
            <person name="O'Sullivan O."/>
            <person name="Ritari J."/>
            <person name="Douillard F.P."/>
            <person name="Paul Ross R."/>
            <person name="Yang R."/>
            <person name="Briner A.E."/>
            <person name="Felis G.E."/>
            <person name="de Vos W.M."/>
            <person name="Barrangou R."/>
            <person name="Klaenhammer T.R."/>
            <person name="Caufield P.W."/>
            <person name="Cui Y."/>
            <person name="Zhang H."/>
            <person name="O'Toole P.W."/>
        </authorList>
    </citation>
    <scope>NUCLEOTIDE SEQUENCE [LARGE SCALE GENOMIC DNA]</scope>
    <source>
        <strain evidence="2 3">DSM 18382</strain>
    </source>
</reference>
<dbReference type="SUPFAM" id="SSF55729">
    <property type="entry name" value="Acyl-CoA N-acyltransferases (Nat)"/>
    <property type="match status" value="1"/>
</dbReference>
<accession>A0A0R1VVE9</accession>
<feature type="domain" description="N-acetyltransferase" evidence="1">
    <location>
        <begin position="8"/>
        <end position="164"/>
    </location>
</feature>
<evidence type="ECO:0000259" key="1">
    <source>
        <dbReference type="PROSITE" id="PS51186"/>
    </source>
</evidence>
<dbReference type="Gene3D" id="3.40.630.30">
    <property type="match status" value="1"/>
</dbReference>
<comment type="caution">
    <text evidence="2">The sequence shown here is derived from an EMBL/GenBank/DDBJ whole genome shotgun (WGS) entry which is preliminary data.</text>
</comment>
<dbReference type="InterPro" id="IPR016181">
    <property type="entry name" value="Acyl_CoA_acyltransferase"/>
</dbReference>
<keyword evidence="3" id="KW-1185">Reference proteome</keyword>
<proteinExistence type="predicted"/>
<dbReference type="AlphaFoldDB" id="A0A0R1VVE9"/>
<evidence type="ECO:0000313" key="2">
    <source>
        <dbReference type="EMBL" id="KRM07835.1"/>
    </source>
</evidence>
<gene>
    <name evidence="2" type="ORF">FD41_GL000311</name>
</gene>
<dbReference type="PANTHER" id="PTHR43617">
    <property type="entry name" value="L-AMINO ACID N-ACETYLTRANSFERASE"/>
    <property type="match status" value="1"/>
</dbReference>
<name>A0A0R1VVE9_9LACO</name>
<keyword evidence="2" id="KW-0808">Transferase</keyword>
<dbReference type="InterPro" id="IPR000182">
    <property type="entry name" value="GNAT_dom"/>
</dbReference>
<dbReference type="PATRIC" id="fig|1423743.5.peg.323"/>
<dbReference type="PROSITE" id="PS51186">
    <property type="entry name" value="GNAT"/>
    <property type="match status" value="1"/>
</dbReference>
<dbReference type="InterPro" id="IPR050276">
    <property type="entry name" value="MshD_Acetyltransferase"/>
</dbReference>
<dbReference type="PANTHER" id="PTHR43617:SF22">
    <property type="entry name" value="L-AMINO ACID N-ACETYLTRANSFERASE AAAT"/>
    <property type="match status" value="1"/>
</dbReference>
<dbReference type="CDD" id="cd04301">
    <property type="entry name" value="NAT_SF"/>
    <property type="match status" value="1"/>
</dbReference>
<organism evidence="2 3">
    <name type="scientific">Lentilactobacillus farraginis DSM 18382 = JCM 14108</name>
    <dbReference type="NCBI Taxonomy" id="1423743"/>
    <lineage>
        <taxon>Bacteria</taxon>
        <taxon>Bacillati</taxon>
        <taxon>Bacillota</taxon>
        <taxon>Bacilli</taxon>
        <taxon>Lactobacillales</taxon>
        <taxon>Lactobacillaceae</taxon>
        <taxon>Lentilactobacillus</taxon>
    </lineage>
</organism>
<protein>
    <submittedName>
        <fullName evidence="2">GNAT family acetyltransferase</fullName>
    </submittedName>
</protein>
<dbReference type="GO" id="GO:0016747">
    <property type="term" value="F:acyltransferase activity, transferring groups other than amino-acyl groups"/>
    <property type="evidence" value="ECO:0007669"/>
    <property type="project" value="InterPro"/>
</dbReference>
<evidence type="ECO:0000313" key="3">
    <source>
        <dbReference type="Proteomes" id="UP000051966"/>
    </source>
</evidence>